<gene>
    <name evidence="2" type="ORF">KP509_16G051600</name>
</gene>
<accession>A0A8T2T2G4</accession>
<feature type="compositionally biased region" description="Basic and acidic residues" evidence="1">
    <location>
        <begin position="280"/>
        <end position="289"/>
    </location>
</feature>
<evidence type="ECO:0000256" key="1">
    <source>
        <dbReference type="SAM" id="MobiDB-lite"/>
    </source>
</evidence>
<organism evidence="2 3">
    <name type="scientific">Ceratopteris richardii</name>
    <name type="common">Triangle waterfern</name>
    <dbReference type="NCBI Taxonomy" id="49495"/>
    <lineage>
        <taxon>Eukaryota</taxon>
        <taxon>Viridiplantae</taxon>
        <taxon>Streptophyta</taxon>
        <taxon>Embryophyta</taxon>
        <taxon>Tracheophyta</taxon>
        <taxon>Polypodiopsida</taxon>
        <taxon>Polypodiidae</taxon>
        <taxon>Polypodiales</taxon>
        <taxon>Pteridineae</taxon>
        <taxon>Pteridaceae</taxon>
        <taxon>Parkerioideae</taxon>
        <taxon>Ceratopteris</taxon>
    </lineage>
</organism>
<comment type="caution">
    <text evidence="2">The sequence shown here is derived from an EMBL/GenBank/DDBJ whole genome shotgun (WGS) entry which is preliminary data.</text>
</comment>
<evidence type="ECO:0000313" key="3">
    <source>
        <dbReference type="Proteomes" id="UP000825935"/>
    </source>
</evidence>
<protein>
    <submittedName>
        <fullName evidence="2">Uncharacterized protein</fullName>
    </submittedName>
</protein>
<dbReference type="AlphaFoldDB" id="A0A8T2T2G4"/>
<sequence>MRQRQAVLYDRPAVVTPQPPREAPLPAIPNLPATSAFANVASTSRSPMELQVEILSRQIENLIMMQASMSKEMASIHNKVNSMGYQDPTPQASTSYVDTLQRGTMPIPNMQGYVMPQPAPLVQPVAQQIPTPPVQTTFQRNTGPFDKRATGGFGGAKRCVWCDAQEHFSYACEELKLAKEHQLVIDIDKKLCDFRTRLPLPVNWGKGGMKKFHEDLSGNNASTSAARLEPVEEEDEKVPRPRPQRNYSIEALVRARDAIMQKTVWKSPVDESSVYSHIANVEEKRKRDESQEETEPERRVTRKQSQEAG</sequence>
<reference evidence="2" key="1">
    <citation type="submission" date="2021-08" db="EMBL/GenBank/DDBJ databases">
        <title>WGS assembly of Ceratopteris richardii.</title>
        <authorList>
            <person name="Marchant D.B."/>
            <person name="Chen G."/>
            <person name="Jenkins J."/>
            <person name="Shu S."/>
            <person name="Leebens-Mack J."/>
            <person name="Grimwood J."/>
            <person name="Schmutz J."/>
            <person name="Soltis P."/>
            <person name="Soltis D."/>
            <person name="Chen Z.-H."/>
        </authorList>
    </citation>
    <scope>NUCLEOTIDE SEQUENCE</scope>
    <source>
        <strain evidence="2">Whitten #5841</strain>
        <tissue evidence="2">Leaf</tissue>
    </source>
</reference>
<feature type="region of interest" description="Disordered" evidence="1">
    <location>
        <begin position="214"/>
        <end position="245"/>
    </location>
</feature>
<feature type="region of interest" description="Disordered" evidence="1">
    <location>
        <begin position="280"/>
        <end position="309"/>
    </location>
</feature>
<dbReference type="Proteomes" id="UP000825935">
    <property type="component" value="Chromosome 16"/>
</dbReference>
<name>A0A8T2T2G4_CERRI</name>
<evidence type="ECO:0000313" key="2">
    <source>
        <dbReference type="EMBL" id="KAH7387976.1"/>
    </source>
</evidence>
<keyword evidence="3" id="KW-1185">Reference proteome</keyword>
<dbReference type="EMBL" id="CM035421">
    <property type="protein sequence ID" value="KAH7387976.1"/>
    <property type="molecule type" value="Genomic_DNA"/>
</dbReference>
<proteinExistence type="predicted"/>